<evidence type="ECO:0000313" key="4">
    <source>
        <dbReference type="Proteomes" id="UP000730161"/>
    </source>
</evidence>
<dbReference type="RefSeq" id="WP_211530181.1">
    <property type="nucleotide sequence ID" value="NZ_JWHL01000003.1"/>
</dbReference>
<dbReference type="PANTHER" id="PTHR37294">
    <property type="entry name" value="3'-5' EXORIBONUCLEASE YHAM"/>
    <property type="match status" value="1"/>
</dbReference>
<dbReference type="NCBIfam" id="TIGR00277">
    <property type="entry name" value="HDIG"/>
    <property type="match status" value="1"/>
</dbReference>
<dbReference type="Proteomes" id="UP000730161">
    <property type="component" value="Unassembled WGS sequence"/>
</dbReference>
<evidence type="ECO:0000256" key="1">
    <source>
        <dbReference type="ARBA" id="ARBA00022801"/>
    </source>
</evidence>
<name>A0A8J7W8W7_9EURY</name>
<proteinExistence type="predicted"/>
<keyword evidence="4" id="KW-1185">Reference proteome</keyword>
<dbReference type="InterPro" id="IPR050798">
    <property type="entry name" value="YhaM_exoribonuc/phosphodiest"/>
</dbReference>
<dbReference type="SMART" id="SM00471">
    <property type="entry name" value="HDc"/>
    <property type="match status" value="1"/>
</dbReference>
<keyword evidence="1" id="KW-0378">Hydrolase</keyword>
<dbReference type="Pfam" id="PF01336">
    <property type="entry name" value="tRNA_anti-codon"/>
    <property type="match status" value="1"/>
</dbReference>
<dbReference type="CDD" id="cd00077">
    <property type="entry name" value="HDc"/>
    <property type="match status" value="1"/>
</dbReference>
<protein>
    <recommendedName>
        <fullName evidence="2">HD domain-containing protein</fullName>
    </recommendedName>
</protein>
<evidence type="ECO:0000313" key="3">
    <source>
        <dbReference type="EMBL" id="MBR1368552.1"/>
    </source>
</evidence>
<reference evidence="3" key="1">
    <citation type="submission" date="2014-12" db="EMBL/GenBank/DDBJ databases">
        <authorList>
            <person name="Huang H.-H."/>
            <person name="Chen S.-C."/>
            <person name="Lai M.-C."/>
        </authorList>
    </citation>
    <scope>NUCLEOTIDE SEQUENCE</scope>
    <source>
        <strain evidence="3">K1F9705b</strain>
    </source>
</reference>
<evidence type="ECO:0000259" key="2">
    <source>
        <dbReference type="PROSITE" id="PS51831"/>
    </source>
</evidence>
<dbReference type="GO" id="GO:0003676">
    <property type="term" value="F:nucleic acid binding"/>
    <property type="evidence" value="ECO:0007669"/>
    <property type="project" value="InterPro"/>
</dbReference>
<dbReference type="GO" id="GO:0016787">
    <property type="term" value="F:hydrolase activity"/>
    <property type="evidence" value="ECO:0007669"/>
    <property type="project" value="UniProtKB-KW"/>
</dbReference>
<comment type="caution">
    <text evidence="3">The sequence shown here is derived from an EMBL/GenBank/DDBJ whole genome shotgun (WGS) entry which is preliminary data.</text>
</comment>
<organism evidence="3 4">
    <name type="scientific">Methanocalculus chunghsingensis</name>
    <dbReference type="NCBI Taxonomy" id="156457"/>
    <lineage>
        <taxon>Archaea</taxon>
        <taxon>Methanobacteriati</taxon>
        <taxon>Methanobacteriota</taxon>
        <taxon>Stenosarchaea group</taxon>
        <taxon>Methanomicrobia</taxon>
        <taxon>Methanomicrobiales</taxon>
        <taxon>Methanocalculaceae</taxon>
        <taxon>Methanocalculus</taxon>
    </lineage>
</organism>
<dbReference type="Gene3D" id="1.10.3210.10">
    <property type="entry name" value="Hypothetical protein af1432"/>
    <property type="match status" value="1"/>
</dbReference>
<dbReference type="EMBL" id="JWHL01000003">
    <property type="protein sequence ID" value="MBR1368552.1"/>
    <property type="molecule type" value="Genomic_DNA"/>
</dbReference>
<dbReference type="Pfam" id="PF01966">
    <property type="entry name" value="HD"/>
    <property type="match status" value="1"/>
</dbReference>
<gene>
    <name evidence="3" type="ORF">RJ53_03140</name>
</gene>
<dbReference type="OrthoDB" id="114744at2157"/>
<dbReference type="PROSITE" id="PS51831">
    <property type="entry name" value="HD"/>
    <property type="match status" value="1"/>
</dbReference>
<dbReference type="InterPro" id="IPR012340">
    <property type="entry name" value="NA-bd_OB-fold"/>
</dbReference>
<dbReference type="Gene3D" id="2.40.50.140">
    <property type="entry name" value="Nucleic acid-binding proteins"/>
    <property type="match status" value="1"/>
</dbReference>
<dbReference type="InterPro" id="IPR006675">
    <property type="entry name" value="HDIG_dom"/>
</dbReference>
<dbReference type="AlphaFoldDB" id="A0A8J7W8W7"/>
<dbReference type="InterPro" id="IPR006674">
    <property type="entry name" value="HD_domain"/>
</dbReference>
<dbReference type="PANTHER" id="PTHR37294:SF1">
    <property type="entry name" value="3'-5' EXORIBONUCLEASE YHAM"/>
    <property type="match status" value="1"/>
</dbReference>
<dbReference type="InterPro" id="IPR003607">
    <property type="entry name" value="HD/PDEase_dom"/>
</dbReference>
<accession>A0A8J7W8W7</accession>
<feature type="domain" description="HD" evidence="2">
    <location>
        <begin position="171"/>
        <end position="299"/>
    </location>
</feature>
<dbReference type="GO" id="GO:0031125">
    <property type="term" value="P:rRNA 3'-end processing"/>
    <property type="evidence" value="ECO:0007669"/>
    <property type="project" value="TreeGrafter"/>
</dbReference>
<dbReference type="SUPFAM" id="SSF50249">
    <property type="entry name" value="Nucleic acid-binding proteins"/>
    <property type="match status" value="1"/>
</dbReference>
<sequence>MKKTQYITDISDGRPVDTLFLLESIEEKKKRQDGKYLHAILSDRTGKIPCKIWGIASQTTEEIEMLGRSLQPGEVYRIRGGAKVYNGDCEVNVNEGVMDLAAPVAIPASEKGEYIYSPVDIKETAKEIQNLAATIKNGQLKLIVSLALMDVGGFYEKPAAKKRHHDYAGGLAEHTLETAKIAVAMVDAQKSFKLDRDLVIAGALLHDIGKALSFEEKGIGFAARPEYDLIGHIPLGITFLERFRDYCDEAIFLHLLHIVQSHHGDHGDVAPRTSEAWAVHLADISSATLRETADDIAGLARGEGKWRGEKGGRPVYRI</sequence>
<dbReference type="InterPro" id="IPR004365">
    <property type="entry name" value="NA-bd_OB_tRNA"/>
</dbReference>
<dbReference type="SUPFAM" id="SSF109604">
    <property type="entry name" value="HD-domain/PDEase-like"/>
    <property type="match status" value="1"/>
</dbReference>